<dbReference type="GO" id="GO:0008017">
    <property type="term" value="F:microtubule binding"/>
    <property type="evidence" value="ECO:0007669"/>
    <property type="project" value="InterPro"/>
</dbReference>
<feature type="repeat" description="HEAT" evidence="1">
    <location>
        <begin position="226"/>
        <end position="264"/>
    </location>
</feature>
<evidence type="ECO:0000259" key="3">
    <source>
        <dbReference type="Pfam" id="PF24714"/>
    </source>
</evidence>
<evidence type="ECO:0000256" key="1">
    <source>
        <dbReference type="PROSITE-ProRule" id="PRU00103"/>
    </source>
</evidence>
<evidence type="ECO:0000313" key="5">
    <source>
        <dbReference type="Proteomes" id="UP000257109"/>
    </source>
</evidence>
<dbReference type="PANTHER" id="PTHR31355:SF32">
    <property type="entry name" value="TORTIFOLIA1-LIKE PROTEIN 4"/>
    <property type="match status" value="1"/>
</dbReference>
<dbReference type="InterPro" id="IPR011989">
    <property type="entry name" value="ARM-like"/>
</dbReference>
<dbReference type="InterPro" id="IPR057600">
    <property type="entry name" value="TORTIFOLIA1/SINE1-2_N"/>
</dbReference>
<feature type="compositionally biased region" description="Basic and acidic residues" evidence="2">
    <location>
        <begin position="372"/>
        <end position="384"/>
    </location>
</feature>
<protein>
    <submittedName>
        <fullName evidence="4">TORTIFOLIA1-like protein 4</fullName>
    </submittedName>
</protein>
<accession>A0A371H9S0</accession>
<dbReference type="AlphaFoldDB" id="A0A371H9S0"/>
<dbReference type="STRING" id="157652.A0A371H9S0"/>
<evidence type="ECO:0000313" key="4">
    <source>
        <dbReference type="EMBL" id="RDX99548.1"/>
    </source>
</evidence>
<dbReference type="EMBL" id="QJKJ01003202">
    <property type="protein sequence ID" value="RDX99548.1"/>
    <property type="molecule type" value="Genomic_DNA"/>
</dbReference>
<dbReference type="Proteomes" id="UP000257109">
    <property type="component" value="Unassembled WGS sequence"/>
</dbReference>
<feature type="compositionally biased region" description="Basic and acidic residues" evidence="2">
    <location>
        <begin position="352"/>
        <end position="365"/>
    </location>
</feature>
<gene>
    <name evidence="4" type="primary">TOR1L4</name>
    <name evidence="4" type="ORF">CR513_17386</name>
</gene>
<feature type="region of interest" description="Disordered" evidence="2">
    <location>
        <begin position="301"/>
        <end position="398"/>
    </location>
</feature>
<dbReference type="FunFam" id="1.25.10.10:FF:000549">
    <property type="entry name" value="ARM repeat superfamily protein"/>
    <property type="match status" value="1"/>
</dbReference>
<dbReference type="InterPro" id="IPR021133">
    <property type="entry name" value="HEAT_type_2"/>
</dbReference>
<dbReference type="PROSITE" id="PS50077">
    <property type="entry name" value="HEAT_REPEAT"/>
    <property type="match status" value="1"/>
</dbReference>
<dbReference type="PANTHER" id="PTHR31355">
    <property type="entry name" value="MICROTUBULE-ASSOCIATED PROTEIN TORTIFOLIA1"/>
    <property type="match status" value="1"/>
</dbReference>
<dbReference type="Pfam" id="PF24714">
    <property type="entry name" value="TOR1L1_N"/>
    <property type="match status" value="1"/>
</dbReference>
<organism evidence="4 5">
    <name type="scientific">Mucuna pruriens</name>
    <name type="common">Velvet bean</name>
    <name type="synonym">Dolichos pruriens</name>
    <dbReference type="NCBI Taxonomy" id="157652"/>
    <lineage>
        <taxon>Eukaryota</taxon>
        <taxon>Viridiplantae</taxon>
        <taxon>Streptophyta</taxon>
        <taxon>Embryophyta</taxon>
        <taxon>Tracheophyta</taxon>
        <taxon>Spermatophyta</taxon>
        <taxon>Magnoliopsida</taxon>
        <taxon>eudicotyledons</taxon>
        <taxon>Gunneridae</taxon>
        <taxon>Pentapetalae</taxon>
        <taxon>rosids</taxon>
        <taxon>fabids</taxon>
        <taxon>Fabales</taxon>
        <taxon>Fabaceae</taxon>
        <taxon>Papilionoideae</taxon>
        <taxon>50 kb inversion clade</taxon>
        <taxon>NPAAA clade</taxon>
        <taxon>indigoferoid/millettioid clade</taxon>
        <taxon>Phaseoleae</taxon>
        <taxon>Mucuna</taxon>
    </lineage>
</organism>
<feature type="domain" description="TORTIFOLIA1/SINE1-2 N-terminal" evidence="3">
    <location>
        <begin position="21"/>
        <end position="295"/>
    </location>
</feature>
<sequence>MSSRRHSLSGPPPLAGNVSTQELRQRVITCLNKLSDRDTLAGAAAELESIARTLSHDSFSSFLSCIHNTDSSSKSPVRKQCVHLLNLLSRFHGDALSPFLPKMVATVLRRLRDSDSAVRSACVDAVASMSSRITRPPFSAAFLRPLMDALAQEQDANAQIGVALCLAAAVEAAPDPNAEALRRSALPRLGKLVKSDACRARAALLVLIGSVVGGGGASSRGAVNWLVPCLVEFLGSEDWTVRKASAEALAKVASVERDLASQHKVLCLDTLQNRRFDKIKVVRETMNRALEMWKEVTEDAPGSVKSECASVGTDGSKGQHVTKSSPSVGSKSSKTVPASRSPPSAVSFMSSIKRESFLKSNEKNPRLGTLHQQDHEKSSDEKLETPLSRSSHSNMSREDDIKRCDFEVSKSTPYQNGVNSRAEIKCVLFSKMSDEKIRRFSGSKSRVVPCYDDDDLDTDFIVNNANEICESPQDVEDFSLIREQLIQIENQQSNLLDLLQRFIGSSQSGMNSLESRVHGLEMALDEISYDLAVSSGRISNNDATEDTCCKLPGTDFLSSKFWKKTEGRYSTSRFSLGGSIASTIAVHNATNKDGNKEILTANNNRVQHGKGGYFVNPLAEVQSDLKGHYTYKMSKNMVQDSGRAQSDNASRYDGIQPASEAPRKQNISAMLQLVIRVVKTAFLNGNFIAASITDSGITNL</sequence>
<proteinExistence type="predicted"/>
<dbReference type="InterPro" id="IPR033337">
    <property type="entry name" value="TORTIFOLIA1/SINE1-2"/>
</dbReference>
<reference evidence="4" key="1">
    <citation type="submission" date="2018-05" db="EMBL/GenBank/DDBJ databases">
        <title>Draft genome of Mucuna pruriens seed.</title>
        <authorList>
            <person name="Nnadi N.E."/>
            <person name="Vos R."/>
            <person name="Hasami M.H."/>
            <person name="Devisetty U.K."/>
            <person name="Aguiy J.C."/>
        </authorList>
    </citation>
    <scope>NUCLEOTIDE SEQUENCE [LARGE SCALE GENOMIC DNA]</scope>
    <source>
        <strain evidence="4">JCA_2017</strain>
    </source>
</reference>
<comment type="caution">
    <text evidence="4">The sequence shown here is derived from an EMBL/GenBank/DDBJ whole genome shotgun (WGS) entry which is preliminary data.</text>
</comment>
<feature type="compositionally biased region" description="Polar residues" evidence="2">
    <location>
        <begin position="639"/>
        <end position="649"/>
    </location>
</feature>
<feature type="compositionally biased region" description="Low complexity" evidence="2">
    <location>
        <begin position="321"/>
        <end position="347"/>
    </location>
</feature>
<feature type="region of interest" description="Disordered" evidence="2">
    <location>
        <begin position="639"/>
        <end position="661"/>
    </location>
</feature>
<evidence type="ECO:0000256" key="2">
    <source>
        <dbReference type="SAM" id="MobiDB-lite"/>
    </source>
</evidence>
<name>A0A371H9S0_MUCPR</name>
<keyword evidence="5" id="KW-1185">Reference proteome</keyword>
<feature type="non-terminal residue" evidence="4">
    <location>
        <position position="1"/>
    </location>
</feature>
<dbReference type="InterPro" id="IPR016024">
    <property type="entry name" value="ARM-type_fold"/>
</dbReference>
<dbReference type="GO" id="GO:0005874">
    <property type="term" value="C:microtubule"/>
    <property type="evidence" value="ECO:0007669"/>
    <property type="project" value="InterPro"/>
</dbReference>
<dbReference type="Gene3D" id="1.25.10.10">
    <property type="entry name" value="Leucine-rich Repeat Variant"/>
    <property type="match status" value="1"/>
</dbReference>
<dbReference type="OrthoDB" id="1904066at2759"/>
<dbReference type="SUPFAM" id="SSF48371">
    <property type="entry name" value="ARM repeat"/>
    <property type="match status" value="1"/>
</dbReference>